<dbReference type="InterPro" id="IPR036942">
    <property type="entry name" value="Beta-barrel_TonB_sf"/>
</dbReference>
<evidence type="ECO:0000259" key="7">
    <source>
        <dbReference type="Pfam" id="PF07715"/>
    </source>
</evidence>
<dbReference type="PANTHER" id="PTHR40980">
    <property type="entry name" value="PLUG DOMAIN-CONTAINING PROTEIN"/>
    <property type="match status" value="1"/>
</dbReference>
<dbReference type="PANTHER" id="PTHR40980:SF3">
    <property type="entry name" value="TONB-DEPENDENT RECEPTOR-LIKE BETA-BARREL DOMAIN-CONTAINING PROTEIN"/>
    <property type="match status" value="1"/>
</dbReference>
<protein>
    <submittedName>
        <fullName evidence="8">TonB-dependent receptor</fullName>
    </submittedName>
</protein>
<keyword evidence="3" id="KW-0998">Cell outer membrane</keyword>
<dbReference type="SUPFAM" id="SSF56935">
    <property type="entry name" value="Porins"/>
    <property type="match status" value="1"/>
</dbReference>
<dbReference type="RefSeq" id="WP_188150869.1">
    <property type="nucleotide sequence ID" value="NZ_MRUH01000106.1"/>
</dbReference>
<dbReference type="AlphaFoldDB" id="A0A0D3MF74"/>
<dbReference type="GO" id="GO:0009279">
    <property type="term" value="C:cell outer membrane"/>
    <property type="evidence" value="ECO:0007669"/>
    <property type="project" value="UniProtKB-SubCell"/>
</dbReference>
<evidence type="ECO:0000313" key="8">
    <source>
        <dbReference type="EMBL" id="AIH07637.1"/>
    </source>
</evidence>
<dbReference type="Pfam" id="PF00593">
    <property type="entry name" value="TonB_dep_Rec_b-barrel"/>
    <property type="match status" value="1"/>
</dbReference>
<evidence type="ECO:0000256" key="5">
    <source>
        <dbReference type="SAM" id="SignalP"/>
    </source>
</evidence>
<comment type="subcellular location">
    <subcellularLocation>
        <location evidence="1 4">Cell outer membrane</location>
    </subcellularLocation>
</comment>
<comment type="similarity">
    <text evidence="4">Belongs to the TonB-dependent receptor family.</text>
</comment>
<reference evidence="8" key="1">
    <citation type="journal article" date="2014" name="Proc. Natl. Acad. Sci. U.S.A.">
        <title>Gill bacteria enable a novel digestive strategy in a wood-feeding mollusk.</title>
        <authorList>
            <person name="O'Connor R.M."/>
            <person name="Fung J.M."/>
            <person name="Sharp K.H."/>
            <person name="Benner J.S."/>
            <person name="McClung C."/>
            <person name="Cushing S."/>
            <person name="Lamkin E.R."/>
            <person name="Fomenkov A.I."/>
            <person name="Henrissat B."/>
            <person name="Londer Y.Y."/>
            <person name="Scholz M.B."/>
            <person name="Posfai J."/>
            <person name="Malfatti S."/>
            <person name="Tringe S.G."/>
            <person name="Woyke T."/>
            <person name="Malmstrom R.R."/>
            <person name="Coleman-Derr D."/>
            <person name="Altamia M.A."/>
            <person name="Dedrick S."/>
            <person name="Kaluziak S.T."/>
            <person name="Haygood M.G."/>
            <person name="Distel D.L."/>
        </authorList>
    </citation>
    <scope>NUCLEOTIDE SEQUENCE</scope>
    <source>
        <strain evidence="8">Bs02</strain>
    </source>
</reference>
<keyword evidence="8" id="KW-0675">Receptor</keyword>
<feature type="chain" id="PRO_5002274403" evidence="5">
    <location>
        <begin position="35"/>
        <end position="1014"/>
    </location>
</feature>
<feature type="domain" description="TonB-dependent receptor plug" evidence="7">
    <location>
        <begin position="58"/>
        <end position="166"/>
    </location>
</feature>
<evidence type="ECO:0000256" key="1">
    <source>
        <dbReference type="ARBA" id="ARBA00004442"/>
    </source>
</evidence>
<organism evidence="8">
    <name type="scientific">Teredinibacter waterburyi</name>
    <dbReference type="NCBI Taxonomy" id="1500538"/>
    <lineage>
        <taxon>Bacteria</taxon>
        <taxon>Pseudomonadati</taxon>
        <taxon>Pseudomonadota</taxon>
        <taxon>Gammaproteobacteria</taxon>
        <taxon>Cellvibrionales</taxon>
        <taxon>Cellvibrionaceae</taxon>
        <taxon>Teredinibacter</taxon>
    </lineage>
</organism>
<dbReference type="InterPro" id="IPR012910">
    <property type="entry name" value="Plug_dom"/>
</dbReference>
<dbReference type="NCBIfam" id="TIGR01782">
    <property type="entry name" value="TonB-Xanth-Caul"/>
    <property type="match status" value="1"/>
</dbReference>
<evidence type="ECO:0000256" key="4">
    <source>
        <dbReference type="RuleBase" id="RU003357"/>
    </source>
</evidence>
<keyword evidence="5" id="KW-0732">Signal</keyword>
<keyword evidence="2 4" id="KW-0472">Membrane</keyword>
<evidence type="ECO:0000256" key="2">
    <source>
        <dbReference type="ARBA" id="ARBA00023136"/>
    </source>
</evidence>
<feature type="signal peptide" evidence="5">
    <location>
        <begin position="1"/>
        <end position="34"/>
    </location>
</feature>
<dbReference type="Pfam" id="PF07715">
    <property type="entry name" value="Plug"/>
    <property type="match status" value="1"/>
</dbReference>
<dbReference type="InterPro" id="IPR037066">
    <property type="entry name" value="Plug_dom_sf"/>
</dbReference>
<evidence type="ECO:0000256" key="3">
    <source>
        <dbReference type="ARBA" id="ARBA00023237"/>
    </source>
</evidence>
<name>A0A0D3MF74_9GAMM</name>
<proteinExistence type="inferred from homology"/>
<feature type="domain" description="TonB-dependent receptor-like beta-barrel" evidence="6">
    <location>
        <begin position="472"/>
        <end position="981"/>
    </location>
</feature>
<dbReference type="Gene3D" id="2.170.130.10">
    <property type="entry name" value="TonB-dependent receptor, plug domain"/>
    <property type="match status" value="1"/>
</dbReference>
<dbReference type="EMBL" id="KJ943286">
    <property type="protein sequence ID" value="AIH07637.1"/>
    <property type="molecule type" value="Genomic_DNA"/>
</dbReference>
<dbReference type="InterPro" id="IPR000531">
    <property type="entry name" value="Beta-barrel_TonB"/>
</dbReference>
<evidence type="ECO:0000259" key="6">
    <source>
        <dbReference type="Pfam" id="PF00593"/>
    </source>
</evidence>
<keyword evidence="4" id="KW-0798">TonB box</keyword>
<dbReference type="Gene3D" id="2.40.170.20">
    <property type="entry name" value="TonB-dependent receptor, beta-barrel domain"/>
    <property type="match status" value="1"/>
</dbReference>
<accession>A0A0D3MF74</accession>
<sequence length="1014" mass="109777">MSSLKSQQFKLKPITMAVASAAAIMAGSSNFAVAQDQVEEEVIVRGIRASMAQSMDVKRNAVGVVDSINAEDIGKMPDANLAESLQRITGLSITRINGEGARVSARGIDPSLNMVTLNGRNMPAVTNDGNVGDTASRAFDFANLASEVIGGVDVYKTGKASITTGGLGAVVNIKSIRPLEVGNKATIAGKLVHDTTVDNGIDGQSATPEISGLYSFANDDENFGVSFAGAYQQRDNTRSNVFINQWKPETSVGTDVFSRPGLADPDSPEDEVLNPMVPGLGVTIDNAPAEGQLFNLPSDVRYALEDDTRTRLNGVLTVQFAPTDNLTATADIVYSEYELEADRSQQSTWYNYSAISHIAFDNSAVPAPTIYQETYDGGKDVSFAQQEYTGVTTSSSVGVNVDWAVSDALSLAFDFHSSTAENISDVAETGLNANVVIANYADFSYDMPVLGVTIDDSDPAKGNNNGVLDAGDISGAIGTISHAEQTTDIVQLKIDGSFVFSDSTTLNFGVESREDTNHTLVGDGGATGRITMGNWGGVDPDTFGDDWEGYWTARDFGAGFPDYKDSSRDDEFLHAGWDADLGPIAAKMVDVNTSGVDTDNFNSFPDGEFKWNGIYNINREITEEVTSAYVELNQAFDLGDMPGNVVAGLRYEATDVTSVSSVQLPVNLEWQSDNDWGQELADEATPFSRTGDYSVLLPSLDIDLSPSDDVKIRMSYSKTMGRASYGELRSDVAINDVYSKTANGGNPDLEPMKSTNLDLSVEYYYSNDSYISIGYFGKNVSNYIGSAVISSDWYGLRDARTGPRFEQAQADIVAAGGNPQDEKQQHDQMLINEGLDPAVESTSIYADSTDPLLMWDTNIPVNDEDTKIYGFEFALMHWFGDSGFGTQLNYTAVNADVAIDVTKTGGQFAMVGLSDTANLVAFYDDNGVQFRLAYNWRDQFLDNRTQYNNEPSFTEAYYQVDFSASYDITDQLTVTAEGLNLTGENSRRHGRSVNQLWSLEDLGARYNVGVRYSF</sequence>
<dbReference type="InterPro" id="IPR010104">
    <property type="entry name" value="TonB_rcpt_bac"/>
</dbReference>